<dbReference type="Proteomes" id="UP001501009">
    <property type="component" value="Unassembled WGS sequence"/>
</dbReference>
<gene>
    <name evidence="1" type="ORF">GCM10022403_085700</name>
</gene>
<accession>A0ABP7JCD1</accession>
<evidence type="ECO:0000313" key="2">
    <source>
        <dbReference type="Proteomes" id="UP001501009"/>
    </source>
</evidence>
<name>A0ABP7JCD1_9ACTN</name>
<evidence type="ECO:0000313" key="1">
    <source>
        <dbReference type="EMBL" id="GAA3840306.1"/>
    </source>
</evidence>
<protein>
    <submittedName>
        <fullName evidence="1">Uncharacterized protein</fullName>
    </submittedName>
</protein>
<keyword evidence="2" id="KW-1185">Reference proteome</keyword>
<reference evidence="2" key="1">
    <citation type="journal article" date="2019" name="Int. J. Syst. Evol. Microbiol.">
        <title>The Global Catalogue of Microorganisms (GCM) 10K type strain sequencing project: providing services to taxonomists for standard genome sequencing and annotation.</title>
        <authorList>
            <consortium name="The Broad Institute Genomics Platform"/>
            <consortium name="The Broad Institute Genome Sequencing Center for Infectious Disease"/>
            <person name="Wu L."/>
            <person name="Ma J."/>
        </authorList>
    </citation>
    <scope>NUCLEOTIDE SEQUENCE [LARGE SCALE GENOMIC DNA]</scope>
    <source>
        <strain evidence="2">JCM 17138</strain>
    </source>
</reference>
<organism evidence="1 2">
    <name type="scientific">Streptomyces coacervatus</name>
    <dbReference type="NCBI Taxonomy" id="647381"/>
    <lineage>
        <taxon>Bacteria</taxon>
        <taxon>Bacillati</taxon>
        <taxon>Actinomycetota</taxon>
        <taxon>Actinomycetes</taxon>
        <taxon>Kitasatosporales</taxon>
        <taxon>Streptomycetaceae</taxon>
        <taxon>Streptomyces</taxon>
    </lineage>
</organism>
<sequence>MTISPDTEYGTSHFQKITAGSGGSEHDIWGAKGKISGNPGVIYSY</sequence>
<dbReference type="EMBL" id="BAABDE010000038">
    <property type="protein sequence ID" value="GAA3840306.1"/>
    <property type="molecule type" value="Genomic_DNA"/>
</dbReference>
<dbReference type="RefSeq" id="WP_275780023.1">
    <property type="nucleotide sequence ID" value="NZ_BAABDE010000038.1"/>
</dbReference>
<proteinExistence type="predicted"/>
<comment type="caution">
    <text evidence="1">The sequence shown here is derived from an EMBL/GenBank/DDBJ whole genome shotgun (WGS) entry which is preliminary data.</text>
</comment>